<evidence type="ECO:0000256" key="1">
    <source>
        <dbReference type="ARBA" id="ARBA00006611"/>
    </source>
</evidence>
<dbReference type="EMBL" id="BDQX01000136">
    <property type="protein sequence ID" value="GBG08094.1"/>
    <property type="molecule type" value="Genomic_DNA"/>
</dbReference>
<comment type="caution">
    <text evidence="2">The sequence shown here is derived from an EMBL/GenBank/DDBJ whole genome shotgun (WGS) entry which is preliminary data.</text>
</comment>
<dbReference type="RefSeq" id="WP_108993036.1">
    <property type="nucleotide sequence ID" value="NZ_BDQX01000136.1"/>
</dbReference>
<dbReference type="SUPFAM" id="SSF52540">
    <property type="entry name" value="P-loop containing nucleoside triphosphate hydrolases"/>
    <property type="match status" value="1"/>
</dbReference>
<reference evidence="2 3" key="1">
    <citation type="submission" date="2017-08" db="EMBL/GenBank/DDBJ databases">
        <title>Substantial Increase in Enzyme Production by Combined Drug-Resistance Mutations in Paenibacillus agaridevorans.</title>
        <authorList>
            <person name="Tanaka Y."/>
            <person name="Funane K."/>
            <person name="Hosaka T."/>
            <person name="Shiwa Y."/>
            <person name="Fujita N."/>
            <person name="Miyazaki T."/>
            <person name="Yoshikawa H."/>
            <person name="Murakami K."/>
            <person name="Kasahara K."/>
            <person name="Inaoka T."/>
            <person name="Hiraga Y."/>
            <person name="Ochi K."/>
        </authorList>
    </citation>
    <scope>NUCLEOTIDE SEQUENCE [LARGE SCALE GENOMIC DNA]</scope>
    <source>
        <strain evidence="2 3">T-3040</strain>
    </source>
</reference>
<evidence type="ECO:0000313" key="2">
    <source>
        <dbReference type="EMBL" id="GBG08094.1"/>
    </source>
</evidence>
<dbReference type="PANTHER" id="PTHR30486:SF6">
    <property type="entry name" value="TYPE IV PILUS RETRACTATION ATPASE PILT"/>
    <property type="match status" value="1"/>
</dbReference>
<proteinExistence type="inferred from homology"/>
<dbReference type="InterPro" id="IPR050921">
    <property type="entry name" value="T4SS_GSP_E_ATPase"/>
</dbReference>
<dbReference type="Proteomes" id="UP000245202">
    <property type="component" value="Unassembled WGS sequence"/>
</dbReference>
<gene>
    <name evidence="2" type="ORF">PAT3040_02661</name>
</gene>
<accession>A0A2R5EXL2</accession>
<comment type="similarity">
    <text evidence="1">Belongs to the GSP E family.</text>
</comment>
<evidence type="ECO:0008006" key="4">
    <source>
        <dbReference type="Google" id="ProtNLM"/>
    </source>
</evidence>
<dbReference type="Gene3D" id="3.40.50.300">
    <property type="entry name" value="P-loop containing nucleotide triphosphate hydrolases"/>
    <property type="match status" value="1"/>
</dbReference>
<evidence type="ECO:0000313" key="3">
    <source>
        <dbReference type="Proteomes" id="UP000245202"/>
    </source>
</evidence>
<organism evidence="2 3">
    <name type="scientific">Paenibacillus agaridevorans</name>
    <dbReference type="NCBI Taxonomy" id="171404"/>
    <lineage>
        <taxon>Bacteria</taxon>
        <taxon>Bacillati</taxon>
        <taxon>Bacillota</taxon>
        <taxon>Bacilli</taxon>
        <taxon>Bacillales</taxon>
        <taxon>Paenibacillaceae</taxon>
        <taxon>Paenibacillus</taxon>
    </lineage>
</organism>
<protein>
    <recommendedName>
        <fullName evidence="4">Bacterial type II secretion system protein E domain-containing protein</fullName>
    </recommendedName>
</protein>
<name>A0A2R5EXL2_9BACL</name>
<dbReference type="PANTHER" id="PTHR30486">
    <property type="entry name" value="TWITCHING MOTILITY PROTEIN PILT"/>
    <property type="match status" value="1"/>
</dbReference>
<dbReference type="InterPro" id="IPR027417">
    <property type="entry name" value="P-loop_NTPase"/>
</dbReference>
<sequence length="302" mass="34617">MKTATKWMESDFQVATLKQEPSQVSKQLVLVGGKRETKRSLSFQEACDKVKVHFREQNEQRTEVDMKKWQQIQHDAVLGAPAAVQLFQDEIDAFVRRQRLDVEAPAPYTSLVEGLFQETFGLGVISCWWKHPKFASSQSARIIGRNVYFDIPGERALQPFGYKSIRHVEEIIVEKLRLKDEFANISKYNPKLEIDMADGSRVMIMISPRVRQPVIVFRNYTMPHPTLEQLTRNGTMPEEMVPIVDVLARAMTNVAVLGKVRSGKSTLLKALFGIRYRENQVAVNIERMHAELRRTHSGGTNY</sequence>
<dbReference type="AlphaFoldDB" id="A0A2R5EXL2"/>
<keyword evidence="3" id="KW-1185">Reference proteome</keyword>
<dbReference type="GO" id="GO:0016887">
    <property type="term" value="F:ATP hydrolysis activity"/>
    <property type="evidence" value="ECO:0007669"/>
    <property type="project" value="InterPro"/>
</dbReference>